<organism evidence="1 2">
    <name type="scientific">Halomonas salina</name>
    <dbReference type="NCBI Taxonomy" id="42565"/>
    <lineage>
        <taxon>Bacteria</taxon>
        <taxon>Pseudomonadati</taxon>
        <taxon>Pseudomonadota</taxon>
        <taxon>Gammaproteobacteria</taxon>
        <taxon>Oceanospirillales</taxon>
        <taxon>Halomonadaceae</taxon>
        <taxon>Halomonas</taxon>
    </lineage>
</organism>
<evidence type="ECO:0000313" key="2">
    <source>
        <dbReference type="Proteomes" id="UP000029721"/>
    </source>
</evidence>
<dbReference type="Proteomes" id="UP000029721">
    <property type="component" value="Unassembled WGS sequence"/>
</dbReference>
<keyword evidence="2" id="KW-1185">Reference proteome</keyword>
<proteinExistence type="predicted"/>
<accession>A0ABR4WQ84</accession>
<reference evidence="1 2" key="1">
    <citation type="submission" date="2014-06" db="EMBL/GenBank/DDBJ databases">
        <title>Draft genome sequence of an extremely salt tolerant bacteria Halomonas salina/CIFRI 1.</title>
        <authorList>
            <person name="Behera B.D."/>
            <person name="Meena D.K."/>
            <person name="Das P."/>
            <person name="Maharana J."/>
            <person name="Paria P."/>
            <person name="Sharma A.P."/>
            <person name="Shamsudheen K.V."/>
            <person name="Rijit J."/>
            <person name="Dixit V."/>
            <person name="Verma A."/>
            <person name="Scaria V."/>
            <person name="Sivasubbu S."/>
        </authorList>
    </citation>
    <scope>NUCLEOTIDE SEQUENCE [LARGE SCALE GENOMIC DNA]</scope>
    <source>
        <strain evidence="1 2">CIFRI 1</strain>
    </source>
</reference>
<protein>
    <submittedName>
        <fullName evidence="1">Uncharacterized protein</fullName>
    </submittedName>
</protein>
<evidence type="ECO:0000313" key="1">
    <source>
        <dbReference type="EMBL" id="KGE76793.1"/>
    </source>
</evidence>
<comment type="caution">
    <text evidence="1">The sequence shown here is derived from an EMBL/GenBank/DDBJ whole genome shotgun (WGS) entry which is preliminary data.</text>
</comment>
<dbReference type="EMBL" id="JOKD01000070">
    <property type="protein sequence ID" value="KGE76793.1"/>
    <property type="molecule type" value="Genomic_DNA"/>
</dbReference>
<sequence length="59" mass="6892">MRIFVLGLCRGCFLGRVRRRRREPTQLCYFLAQLSEFVTLLLHDFEKSIELFEDVGGVG</sequence>
<name>A0ABR4WQ84_9GAMM</name>
<gene>
    <name evidence="1" type="ORF">FP66_14515</name>
</gene>